<gene>
    <name evidence="2" type="ORF">RFH47_09630</name>
</gene>
<organism evidence="2 3">
    <name type="scientific">Acinetobacter rudis</name>
    <dbReference type="NCBI Taxonomy" id="632955"/>
    <lineage>
        <taxon>Bacteria</taxon>
        <taxon>Pseudomonadati</taxon>
        <taxon>Pseudomonadota</taxon>
        <taxon>Gammaproteobacteria</taxon>
        <taxon>Moraxellales</taxon>
        <taxon>Moraxellaceae</taxon>
        <taxon>Acinetobacter</taxon>
    </lineage>
</organism>
<evidence type="ECO:0000256" key="1">
    <source>
        <dbReference type="SAM" id="Phobius"/>
    </source>
</evidence>
<dbReference type="AlphaFoldDB" id="A0AAW8JAQ6"/>
<dbReference type="RefSeq" id="WP_308976077.1">
    <property type="nucleotide sequence ID" value="NZ_JAVIDL010000016.1"/>
</dbReference>
<keyword evidence="1" id="KW-0472">Membrane</keyword>
<protein>
    <submittedName>
        <fullName evidence="2">Uncharacterized protein</fullName>
    </submittedName>
</protein>
<keyword evidence="1" id="KW-1133">Transmembrane helix</keyword>
<name>A0AAW8JAQ6_9GAMM</name>
<sequence length="116" mass="13526">MFIVKENLEKIKQQLNFDRISYITIALLFLIILWQAKSAGIQPLNQTQYQYVVILATQAEFPHTQHVARNLLLQGQIDRVTYLKLLRTQQYEAARVRQQPALELDENHSGYIQQGS</sequence>
<evidence type="ECO:0000313" key="3">
    <source>
        <dbReference type="Proteomes" id="UP001243844"/>
    </source>
</evidence>
<comment type="caution">
    <text evidence="2">The sequence shown here is derived from an EMBL/GenBank/DDBJ whole genome shotgun (WGS) entry which is preliminary data.</text>
</comment>
<reference evidence="2" key="1">
    <citation type="submission" date="2023-08" db="EMBL/GenBank/DDBJ databases">
        <title>Emergence of clinically-relevant ST2 carbapenem-resistant Acinetobacter baumannii strains in hospital sewages in Zhejiang, East of China.</title>
        <authorList>
            <person name="Kaichao C."/>
            <person name="Zhang R."/>
        </authorList>
    </citation>
    <scope>NUCLEOTIDE SEQUENCE</scope>
    <source>
        <strain evidence="2">M-RB-37</strain>
    </source>
</reference>
<dbReference type="EMBL" id="JAVIDL010000016">
    <property type="protein sequence ID" value="MDQ8935988.1"/>
    <property type="molecule type" value="Genomic_DNA"/>
</dbReference>
<keyword evidence="1" id="KW-0812">Transmembrane</keyword>
<proteinExistence type="predicted"/>
<accession>A0AAW8JAQ6</accession>
<evidence type="ECO:0000313" key="2">
    <source>
        <dbReference type="EMBL" id="MDQ8935988.1"/>
    </source>
</evidence>
<dbReference type="Proteomes" id="UP001243844">
    <property type="component" value="Unassembled WGS sequence"/>
</dbReference>
<feature type="transmembrane region" description="Helical" evidence="1">
    <location>
        <begin position="20"/>
        <end position="36"/>
    </location>
</feature>